<sequence length="421" mass="47338">MYKKKPVIFLYLAVFITIISFLAISETSYCFVANEVLVVVNSRMSGGKGIAKKYMKIRDIPEENILSTSLTLHEVMEREEYEKGLLLPVQEKIAALKKKGRNIYAIVLVYGVPLKVMPPTPDWKTEDIIADLRREKNKLQKDGEKQTDAEKLIKELAARIDELTGTNKRAAVDSELMLAKAKGYDLSGWIENPYFIGFQNKKTFLKKNDILLVSRLDGPDEKTVYRILEDTIAAEHKGLQGTAYFDARWPLPEKKQLSGYAQWDASLHKAAQVVERRMQVKLDAQPELFAPGSAPNAALYAGWYSLGKYIDSFTWVQGAVGYHIASAECSTLKKAASPVWCVQMLNKGVAATIGPVYEPYVQGFPLPELFFAALTEGYMDLGESYLISLPYISWQMVLVGDPLYRPFDPLPAVKKDMTPNQ</sequence>
<gene>
    <name evidence="3" type="ORF">SAMN02745220_01213</name>
</gene>
<feature type="coiled-coil region" evidence="1">
    <location>
        <begin position="129"/>
        <end position="173"/>
    </location>
</feature>
<evidence type="ECO:0000313" key="4">
    <source>
        <dbReference type="Proteomes" id="UP000184603"/>
    </source>
</evidence>
<keyword evidence="4" id="KW-1185">Reference proteome</keyword>
<proteinExistence type="predicted"/>
<dbReference type="Proteomes" id="UP000184603">
    <property type="component" value="Unassembled WGS sequence"/>
</dbReference>
<dbReference type="OrthoDB" id="9771443at2"/>
<dbReference type="RefSeq" id="WP_073612553.1">
    <property type="nucleotide sequence ID" value="NZ_FRFE01000004.1"/>
</dbReference>
<keyword evidence="2" id="KW-0812">Transmembrane</keyword>
<keyword evidence="1" id="KW-0175">Coiled coil</keyword>
<keyword evidence="2" id="KW-1133">Transmembrane helix</keyword>
<protein>
    <submittedName>
        <fullName evidence="3">TIGR03790 family protein</fullName>
    </submittedName>
</protein>
<evidence type="ECO:0000256" key="1">
    <source>
        <dbReference type="SAM" id="Coils"/>
    </source>
</evidence>
<dbReference type="InterPro" id="IPR022265">
    <property type="entry name" value="CHP03790"/>
</dbReference>
<dbReference type="NCBIfam" id="TIGR03790">
    <property type="entry name" value="TIGR03790 family protein"/>
    <property type="match status" value="1"/>
</dbReference>
<accession>A0A1M7Y1R3</accession>
<organism evidence="3 4">
    <name type="scientific">Desulfopila aestuarii DSM 18488</name>
    <dbReference type="NCBI Taxonomy" id="1121416"/>
    <lineage>
        <taxon>Bacteria</taxon>
        <taxon>Pseudomonadati</taxon>
        <taxon>Thermodesulfobacteriota</taxon>
        <taxon>Desulfobulbia</taxon>
        <taxon>Desulfobulbales</taxon>
        <taxon>Desulfocapsaceae</taxon>
        <taxon>Desulfopila</taxon>
    </lineage>
</organism>
<dbReference type="AlphaFoldDB" id="A0A1M7Y1R3"/>
<dbReference type="EMBL" id="FRFE01000004">
    <property type="protein sequence ID" value="SHO45796.1"/>
    <property type="molecule type" value="Genomic_DNA"/>
</dbReference>
<dbReference type="STRING" id="1121416.SAMN02745220_01213"/>
<feature type="transmembrane region" description="Helical" evidence="2">
    <location>
        <begin position="7"/>
        <end position="24"/>
    </location>
</feature>
<keyword evidence="2" id="KW-0472">Membrane</keyword>
<evidence type="ECO:0000256" key="2">
    <source>
        <dbReference type="SAM" id="Phobius"/>
    </source>
</evidence>
<evidence type="ECO:0000313" key="3">
    <source>
        <dbReference type="EMBL" id="SHO45796.1"/>
    </source>
</evidence>
<reference evidence="3 4" key="1">
    <citation type="submission" date="2016-12" db="EMBL/GenBank/DDBJ databases">
        <authorList>
            <person name="Song W.-J."/>
            <person name="Kurnit D.M."/>
        </authorList>
    </citation>
    <scope>NUCLEOTIDE SEQUENCE [LARGE SCALE GENOMIC DNA]</scope>
    <source>
        <strain evidence="3 4">DSM 18488</strain>
    </source>
</reference>
<name>A0A1M7Y1R3_9BACT</name>